<dbReference type="Gramene" id="TraesWEE_scaffold_077089_01G000100.1">
    <property type="protein sequence ID" value="TraesWEE_scaffold_077089_01G000100.1"/>
    <property type="gene ID" value="TraesWEE_scaffold_077089_01G000100"/>
</dbReference>
<keyword evidence="2" id="KW-1133">Transmembrane helix</keyword>
<keyword evidence="3" id="KW-0732">Signal</keyword>
<evidence type="ECO:0000256" key="1">
    <source>
        <dbReference type="ARBA" id="ARBA00007606"/>
    </source>
</evidence>
<dbReference type="OMA" id="VAVWVQY"/>
<organism evidence="4">
    <name type="scientific">Triticum aestivum</name>
    <name type="common">Wheat</name>
    <dbReference type="NCBI Taxonomy" id="4565"/>
    <lineage>
        <taxon>Eukaryota</taxon>
        <taxon>Viridiplantae</taxon>
        <taxon>Streptophyta</taxon>
        <taxon>Embryophyta</taxon>
        <taxon>Tracheophyta</taxon>
        <taxon>Spermatophyta</taxon>
        <taxon>Magnoliopsida</taxon>
        <taxon>Liliopsida</taxon>
        <taxon>Poales</taxon>
        <taxon>Poaceae</taxon>
        <taxon>BOP clade</taxon>
        <taxon>Pooideae</taxon>
        <taxon>Triticodae</taxon>
        <taxon>Triticeae</taxon>
        <taxon>Triticinae</taxon>
        <taxon>Triticum</taxon>
    </lineage>
</organism>
<dbReference type="Gramene" id="TraesCS3D02G079900.1">
    <property type="protein sequence ID" value="TraesCS3D02G079900.1.cds1"/>
    <property type="gene ID" value="TraesCS3D02G079900"/>
</dbReference>
<dbReference type="GO" id="GO:0042742">
    <property type="term" value="P:defense response to bacterium"/>
    <property type="evidence" value="ECO:0000318"/>
    <property type="project" value="GO_Central"/>
</dbReference>
<keyword evidence="2" id="KW-0472">Membrane</keyword>
<proteinExistence type="inferred from homology"/>
<evidence type="ECO:0008006" key="6">
    <source>
        <dbReference type="Google" id="ProtNLM"/>
    </source>
</evidence>
<comment type="similarity">
    <text evidence="1">Belongs to the leguminous lectin family.</text>
</comment>
<dbReference type="Gramene" id="TraesRN3D0100168500.1">
    <property type="protein sequence ID" value="TraesRN3D0100168500.1"/>
    <property type="gene ID" value="TraesRN3D0100168500"/>
</dbReference>
<dbReference type="Gramene" id="TraesCLE_scaffold_046609_01G000100.1">
    <property type="protein sequence ID" value="TraesCLE_scaffold_046609_01G000100.1"/>
    <property type="gene ID" value="TraesCLE_scaffold_046609_01G000100"/>
</dbReference>
<dbReference type="RefSeq" id="XP_044354461.1">
    <property type="nucleotide sequence ID" value="XM_044498526.1"/>
</dbReference>
<dbReference type="GO" id="GO:0005886">
    <property type="term" value="C:plasma membrane"/>
    <property type="evidence" value="ECO:0000318"/>
    <property type="project" value="GO_Central"/>
</dbReference>
<dbReference type="PANTHER" id="PTHR32401">
    <property type="entry name" value="CONCANAVALIN A-LIKE LECTIN FAMILY PROTEIN"/>
    <property type="match status" value="1"/>
</dbReference>
<dbReference type="SUPFAM" id="SSF49899">
    <property type="entry name" value="Concanavalin A-like lectins/glucanases"/>
    <property type="match status" value="1"/>
</dbReference>
<evidence type="ECO:0000256" key="2">
    <source>
        <dbReference type="SAM" id="Phobius"/>
    </source>
</evidence>
<dbReference type="GO" id="GO:0004675">
    <property type="term" value="F:transmembrane receptor protein serine/threonine kinase activity"/>
    <property type="evidence" value="ECO:0000318"/>
    <property type="project" value="GO_Central"/>
</dbReference>
<evidence type="ECO:0000313" key="4">
    <source>
        <dbReference type="EnsemblPlants" id="TraesCS3D02G079900.1.cds1"/>
    </source>
</evidence>
<feature type="chain" id="PRO_5017249062" description="Legume lectin domain-containing protein" evidence="3">
    <location>
        <begin position="25"/>
        <end position="306"/>
    </location>
</feature>
<dbReference type="Gramene" id="TraesROB_scaffold_040558_01G000100.1">
    <property type="protein sequence ID" value="TraesROB_scaffold_040558_01G000100.1"/>
    <property type="gene ID" value="TraesROB_scaffold_040558_01G000100"/>
</dbReference>
<keyword evidence="5" id="KW-1185">Reference proteome</keyword>
<dbReference type="Gramene" id="TraesCS3D03G0156200.1">
    <property type="protein sequence ID" value="TraesCS3D03G0156200.1.CDS1"/>
    <property type="gene ID" value="TraesCS3D03G0156200"/>
</dbReference>
<dbReference type="Gramene" id="TraesPARA_EIv1.0_1067940.1">
    <property type="protein sequence ID" value="TraesPARA_EIv1.0_1067940.1.CDS1"/>
    <property type="gene ID" value="TraesPARA_EIv1.0_1067940"/>
</dbReference>
<dbReference type="Gramene" id="TraesARI3D03G01851490.1">
    <property type="protein sequence ID" value="TraesARI3D03G01851490.1.CDS1"/>
    <property type="gene ID" value="TraesARI3D03G01851490"/>
</dbReference>
<dbReference type="STRING" id="4565.A0A3B6GLG6"/>
<reference evidence="4" key="1">
    <citation type="submission" date="2018-08" db="EMBL/GenBank/DDBJ databases">
        <authorList>
            <person name="Rossello M."/>
        </authorList>
    </citation>
    <scope>NUCLEOTIDE SEQUENCE [LARGE SCALE GENOMIC DNA]</scope>
    <source>
        <strain evidence="4">cv. Chinese Spring</strain>
    </source>
</reference>
<feature type="transmembrane region" description="Helical" evidence="2">
    <location>
        <begin position="230"/>
        <end position="248"/>
    </location>
</feature>
<dbReference type="InterPro" id="IPR013320">
    <property type="entry name" value="ConA-like_dom_sf"/>
</dbReference>
<name>A0A3B6GLG6_WHEAT</name>
<gene>
    <name evidence="4" type="primary">LOC123076111</name>
</gene>
<dbReference type="GeneID" id="123076111"/>
<reference evidence="4" key="2">
    <citation type="submission" date="2018-10" db="UniProtKB">
        <authorList>
            <consortium name="EnsemblPlants"/>
        </authorList>
    </citation>
    <scope>IDENTIFICATION</scope>
</reference>
<dbReference type="AlphaFoldDB" id="A0A3B6GLG6"/>
<dbReference type="KEGG" id="taes:123076111"/>
<protein>
    <recommendedName>
        <fullName evidence="6">Legume lectin domain-containing protein</fullName>
    </recommendedName>
</protein>
<dbReference type="Gramene" id="TraesLAC3D03G01760710.1">
    <property type="protein sequence ID" value="TraesLAC3D03G01760710.1.CDS1"/>
    <property type="gene ID" value="TraesLAC3D03G01760710"/>
</dbReference>
<accession>A0A3B6GLG6</accession>
<dbReference type="Proteomes" id="UP000019116">
    <property type="component" value="Chromosome 3D"/>
</dbReference>
<evidence type="ECO:0000313" key="5">
    <source>
        <dbReference type="Proteomes" id="UP000019116"/>
    </source>
</evidence>
<dbReference type="Gramene" id="TraesLDM3D03G01817210.1">
    <property type="protein sequence ID" value="TraesLDM3D03G01817210.1.CDS1"/>
    <property type="gene ID" value="TraesLDM3D03G01817210"/>
</dbReference>
<dbReference type="Gramene" id="TraesNOR3D03G01846030.1">
    <property type="protein sequence ID" value="TraesNOR3D03G01846030.1.CDS1"/>
    <property type="gene ID" value="TraesNOR3D03G01846030"/>
</dbReference>
<dbReference type="Gramene" id="TraesCAD_scaffold_100123_01G000100.1">
    <property type="protein sequence ID" value="TraesCAD_scaffold_100123_01G000100.1"/>
    <property type="gene ID" value="TraesCAD_scaffold_100123_01G000100"/>
</dbReference>
<dbReference type="EnsemblPlants" id="TraesCS3D02G079900.1">
    <property type="protein sequence ID" value="TraesCS3D02G079900.1.cds1"/>
    <property type="gene ID" value="TraesCS3D02G079900"/>
</dbReference>
<dbReference type="GO" id="GO:0002229">
    <property type="term" value="P:defense response to oomycetes"/>
    <property type="evidence" value="ECO:0000318"/>
    <property type="project" value="GO_Central"/>
</dbReference>
<keyword evidence="2" id="KW-0812">Transmembrane</keyword>
<sequence>MASSRKLAGLALVLLLCMAAKAMSAKAGVESYSFPVFNATTTASLVAATNTFVVGPAALLFQPEADSTAASINVSEGFLLLPDTVDVWRAGAGGGLPPAREASFNTSFTVESSATPVSFVLLLDRFPLFNSRTGLRGDNGSAAAVPDTNATDDGLAAVEVGAVRSYEPESPDVGLNVTVTPKGNRAVAVWVQYDAAAHLLRVYVAASGELRPSGALIDARLSIAGRRTTQTAMVGFFAATVRYVFLGVRDWDLTVDRLDAGGEKRTSWWVILIAVLGSVAATAAIVTLVVRYFVSRRRTRSMEPKQ</sequence>
<evidence type="ECO:0000256" key="3">
    <source>
        <dbReference type="SAM" id="SignalP"/>
    </source>
</evidence>
<dbReference type="SMR" id="A0A3B6GLG6"/>
<feature type="transmembrane region" description="Helical" evidence="2">
    <location>
        <begin position="40"/>
        <end position="61"/>
    </location>
</feature>
<dbReference type="Gramene" id="TraesJUL3D03G01837400.1">
    <property type="protein sequence ID" value="TraesJUL3D03G01837400.1.CDS1"/>
    <property type="gene ID" value="TraesJUL3D03G01837400"/>
</dbReference>
<feature type="transmembrane region" description="Helical" evidence="2">
    <location>
        <begin position="268"/>
        <end position="294"/>
    </location>
</feature>
<dbReference type="Gramene" id="TraesSTA3D03G01813930.1">
    <property type="protein sequence ID" value="TraesSTA3D03G01813930.1.CDS1"/>
    <property type="gene ID" value="TraesSTA3D03G01813930"/>
</dbReference>
<feature type="signal peptide" evidence="3">
    <location>
        <begin position="1"/>
        <end position="24"/>
    </location>
</feature>
<dbReference type="PANTHER" id="PTHR32401:SF43">
    <property type="entry name" value="LEGUME LECTIN DOMAIN-CONTAINING PROTEIN"/>
    <property type="match status" value="1"/>
</dbReference>
<dbReference type="Gene3D" id="2.60.120.200">
    <property type="match status" value="1"/>
</dbReference>
<dbReference type="InterPro" id="IPR050258">
    <property type="entry name" value="Leguminous_Lectin"/>
</dbReference>
<dbReference type="Gramene" id="TraesMAC3D03G01817580.1">
    <property type="protein sequence ID" value="TraesMAC3D03G01817580.1.CDS1"/>
    <property type="gene ID" value="TraesMAC3D03G01817580"/>
</dbReference>
<dbReference type="Gramene" id="TraesJAG3D03G01827670.1">
    <property type="protein sequence ID" value="TraesJAG3D03G01827670.1.CDS1"/>
    <property type="gene ID" value="TraesJAG3D03G01827670"/>
</dbReference>